<reference evidence="1" key="1">
    <citation type="submission" date="2020-04" db="EMBL/GenBank/DDBJ databases">
        <authorList>
            <person name="Alioto T."/>
            <person name="Alioto T."/>
            <person name="Gomez Garrido J."/>
        </authorList>
    </citation>
    <scope>NUCLEOTIDE SEQUENCE</scope>
    <source>
        <strain evidence="1">A484AB</strain>
    </source>
</reference>
<evidence type="ECO:0000313" key="1">
    <source>
        <dbReference type="EMBL" id="CAB4022149.1"/>
    </source>
</evidence>
<keyword evidence="2" id="KW-1185">Reference proteome</keyword>
<dbReference type="Proteomes" id="UP001152795">
    <property type="component" value="Unassembled WGS sequence"/>
</dbReference>
<accession>A0A6S7IZ51</accession>
<evidence type="ECO:0000313" key="2">
    <source>
        <dbReference type="Proteomes" id="UP001152795"/>
    </source>
</evidence>
<dbReference type="AlphaFoldDB" id="A0A6S7IZ51"/>
<organism evidence="1 2">
    <name type="scientific">Paramuricea clavata</name>
    <name type="common">Red gorgonian</name>
    <name type="synonym">Violescent sea-whip</name>
    <dbReference type="NCBI Taxonomy" id="317549"/>
    <lineage>
        <taxon>Eukaryota</taxon>
        <taxon>Metazoa</taxon>
        <taxon>Cnidaria</taxon>
        <taxon>Anthozoa</taxon>
        <taxon>Octocorallia</taxon>
        <taxon>Malacalcyonacea</taxon>
        <taxon>Plexauridae</taxon>
        <taxon>Paramuricea</taxon>
    </lineage>
</organism>
<protein>
    <submittedName>
        <fullName evidence="1">Uncharacterized protein</fullName>
    </submittedName>
</protein>
<sequence length="218" mass="24375">MSCQTNVDTPRQSSCPCADVVFDFEELKSGQEINREIIQTLSQTVEQLVEFMGQSKGEKSVENGGKLVKNRNGKPATDMHILTHAQTKEINETTNPNAPNISIIEISDQNNVGAANLNNAGTDNVSEEIAAIGLDLLMPIKRIKKISADVPWMTDKLKTFIKKRQEAFFSYGPKSNCFKYYRNIVNRERKACKSKYYTTQVHSKEKDNPKLGGVKSNA</sequence>
<name>A0A6S7IZ51_PARCT</name>
<proteinExistence type="predicted"/>
<comment type="caution">
    <text evidence="1">The sequence shown here is derived from an EMBL/GenBank/DDBJ whole genome shotgun (WGS) entry which is preliminary data.</text>
</comment>
<gene>
    <name evidence="1" type="ORF">PACLA_8A070721</name>
</gene>
<dbReference type="EMBL" id="CACRXK020011832">
    <property type="protein sequence ID" value="CAB4022149.1"/>
    <property type="molecule type" value="Genomic_DNA"/>
</dbReference>